<protein>
    <submittedName>
        <fullName evidence="1">Uncharacterized protein</fullName>
    </submittedName>
</protein>
<proteinExistence type="predicted"/>
<dbReference type="AlphaFoldDB" id="A0A504WXS5"/>
<reference evidence="2" key="1">
    <citation type="submission" date="2019-02" db="EMBL/GenBank/DDBJ databases">
        <title>FDA dAtabase for Regulatory Grade micrObial Sequences (FDA-ARGOS): Supporting development and validation of Infectious Disease Dx tests.</title>
        <authorList>
            <person name="Duncan R."/>
            <person name="Fisher C."/>
            <person name="Tallon L."/>
            <person name="Sadzewicz L."/>
            <person name="Sengamalay N."/>
            <person name="Ott S."/>
            <person name="Godinez A."/>
            <person name="Nagaraj S."/>
            <person name="Vavikolanu K."/>
            <person name="Vyas G."/>
            <person name="Nadendla S."/>
            <person name="Aluvathingal J."/>
            <person name="Sichtig H."/>
        </authorList>
    </citation>
    <scope>NUCLEOTIDE SEQUENCE [LARGE SCALE GENOMIC DNA]</scope>
    <source>
        <strain evidence="2">FDAARGOS_360</strain>
    </source>
</reference>
<evidence type="ECO:0000313" key="1">
    <source>
        <dbReference type="EMBL" id="TPP41512.1"/>
    </source>
</evidence>
<sequence>MHGHATGVSAELKTRDFRRAAPQQRMLSRKRIELVAVNLDLCPDEGERATSARGTKGSVHHSVGDAKRPAAWPWVLVADCWCGRAEGCAGAAPETLAGAAVPWWNGLMGAAPLVRRVQPTQVRVAPVEQRASGGRARGAPLGAWPGSMAGRLVLKLQG</sequence>
<comment type="caution">
    <text evidence="1">The sequence shown here is derived from an EMBL/GenBank/DDBJ whole genome shotgun (WGS) entry which is preliminary data.</text>
</comment>
<accession>A0A504WXS5</accession>
<evidence type="ECO:0000313" key="2">
    <source>
        <dbReference type="Proteomes" id="UP000318821"/>
    </source>
</evidence>
<dbReference type="Proteomes" id="UP000318821">
    <property type="component" value="Unassembled WGS sequence"/>
</dbReference>
<organism evidence="1 2">
    <name type="scientific">Leishmania donovani</name>
    <dbReference type="NCBI Taxonomy" id="5661"/>
    <lineage>
        <taxon>Eukaryota</taxon>
        <taxon>Discoba</taxon>
        <taxon>Euglenozoa</taxon>
        <taxon>Kinetoplastea</taxon>
        <taxon>Metakinetoplastina</taxon>
        <taxon>Trypanosomatida</taxon>
        <taxon>Trypanosomatidae</taxon>
        <taxon>Leishmaniinae</taxon>
        <taxon>Leishmania</taxon>
    </lineage>
</organism>
<gene>
    <name evidence="1" type="ORF">CGC20_3610</name>
</gene>
<name>A0A504WXS5_LEIDO</name>
<dbReference type="EMBL" id="RHLD01000005">
    <property type="protein sequence ID" value="TPP41512.1"/>
    <property type="molecule type" value="Genomic_DNA"/>
</dbReference>